<feature type="domain" description="DUF1206" evidence="2">
    <location>
        <begin position="219"/>
        <end position="287"/>
    </location>
</feature>
<keyword evidence="1" id="KW-0812">Transmembrane</keyword>
<feature type="transmembrane region" description="Helical" evidence="1">
    <location>
        <begin position="221"/>
        <end position="242"/>
    </location>
</feature>
<feature type="transmembrane region" description="Helical" evidence="1">
    <location>
        <begin position="114"/>
        <end position="133"/>
    </location>
</feature>
<keyword evidence="1" id="KW-0472">Membrane</keyword>
<gene>
    <name evidence="3" type="ORF">QBL07_21440</name>
</gene>
<feature type="transmembrane region" description="Helical" evidence="1">
    <location>
        <begin position="28"/>
        <end position="46"/>
    </location>
</feature>
<organism evidence="3">
    <name type="scientific">Gordonia rubripertincta</name>
    <name type="common">Rhodococcus corallinus</name>
    <dbReference type="NCBI Taxonomy" id="36822"/>
    <lineage>
        <taxon>Bacteria</taxon>
        <taxon>Bacillati</taxon>
        <taxon>Actinomycetota</taxon>
        <taxon>Actinomycetes</taxon>
        <taxon>Mycobacteriales</taxon>
        <taxon>Gordoniaceae</taxon>
        <taxon>Gordonia</taxon>
    </lineage>
</organism>
<evidence type="ECO:0000313" key="3">
    <source>
        <dbReference type="EMBL" id="MDG6783385.1"/>
    </source>
</evidence>
<accession>A0AAW6RG26</accession>
<dbReference type="EMBL" id="JARUXG010000021">
    <property type="protein sequence ID" value="MDG6783385.1"/>
    <property type="molecule type" value="Genomic_DNA"/>
</dbReference>
<dbReference type="Pfam" id="PF06724">
    <property type="entry name" value="DUF1206"/>
    <property type="match status" value="3"/>
</dbReference>
<comment type="caution">
    <text evidence="3">The sequence shown here is derived from an EMBL/GenBank/DDBJ whole genome shotgun (WGS) entry which is preliminary data.</text>
</comment>
<evidence type="ECO:0000256" key="1">
    <source>
        <dbReference type="SAM" id="Phobius"/>
    </source>
</evidence>
<dbReference type="InterPro" id="IPR009597">
    <property type="entry name" value="DUF1206"/>
</dbReference>
<dbReference type="KEGG" id="gru:GCWB2_09645"/>
<keyword evidence="1" id="KW-1133">Transmembrane helix</keyword>
<protein>
    <submittedName>
        <fullName evidence="3">DUF1206 domain-containing protein</fullName>
    </submittedName>
</protein>
<feature type="domain" description="DUF1206" evidence="2">
    <location>
        <begin position="116"/>
        <end position="180"/>
    </location>
</feature>
<name>A0AAW6RG26_GORRU</name>
<feature type="transmembrane region" description="Helical" evidence="1">
    <location>
        <begin position="158"/>
        <end position="176"/>
    </location>
</feature>
<feature type="transmembrane region" description="Helical" evidence="1">
    <location>
        <begin position="262"/>
        <end position="284"/>
    </location>
</feature>
<dbReference type="RefSeq" id="WP_005199873.1">
    <property type="nucleotide sequence ID" value="NZ_CP022580.1"/>
</dbReference>
<evidence type="ECO:0000259" key="2">
    <source>
        <dbReference type="Pfam" id="PF06724"/>
    </source>
</evidence>
<reference evidence="3" key="1">
    <citation type="submission" date="2023-04" db="EMBL/GenBank/DDBJ databases">
        <title>Characterization and analysis of the complete genome of Gordonia rubripertincta 112, the degrader of aromatic and aliphatic compounds.</title>
        <authorList>
            <person name="Frantsuzova E."/>
            <person name="Bogun A."/>
            <person name="Delegan Y."/>
        </authorList>
    </citation>
    <scope>NUCLEOTIDE SEQUENCE</scope>
    <source>
        <strain evidence="3">112</strain>
    </source>
</reference>
<proteinExistence type="predicted"/>
<feature type="transmembrane region" description="Helical" evidence="1">
    <location>
        <begin position="66"/>
        <end position="84"/>
    </location>
</feature>
<sequence length="290" mass="29668">MSGNQVTGAVDRATDSPWFQRAARAGHAVSGLVHLLIAYIVVRLAFGEGGNADQSGALGFFAGNTGGRVVLWIAAVAFVALALWRVAEAIVGPHATEPGRDNDGAEDWLDRGKALSLAVVYAGFAWTAVRFAMGNGQSSGQQNTGLTARLMQSGGGKFVVVVAGLIIIGVGVYHVYKGASRNFLEDLKPPIGRAAADDGSATRTGAASGDRTATIAGVIGYCGKGLVLIGTGILVLVAVATADPSKASGLDGTVKSLSGLPAGQVLMILAAIGIAAYGVYCYWLTRYARM</sequence>
<feature type="domain" description="DUF1206" evidence="2">
    <location>
        <begin position="25"/>
        <end position="91"/>
    </location>
</feature>
<dbReference type="AlphaFoldDB" id="A0AAW6RG26"/>